<dbReference type="VEuPathDB" id="FungiDB:BD410DRAFT_639904"/>
<dbReference type="Proteomes" id="UP000294933">
    <property type="component" value="Unassembled WGS sequence"/>
</dbReference>
<reference evidence="3 4" key="1">
    <citation type="submission" date="2018-06" db="EMBL/GenBank/DDBJ databases">
        <title>A transcriptomic atlas of mushroom development highlights an independent origin of complex multicellularity.</title>
        <authorList>
            <consortium name="DOE Joint Genome Institute"/>
            <person name="Krizsan K."/>
            <person name="Almasi E."/>
            <person name="Merenyi Z."/>
            <person name="Sahu N."/>
            <person name="Viragh M."/>
            <person name="Koszo T."/>
            <person name="Mondo S."/>
            <person name="Kiss B."/>
            <person name="Balint B."/>
            <person name="Kues U."/>
            <person name="Barry K."/>
            <person name="Hegedus J.C."/>
            <person name="Henrissat B."/>
            <person name="Johnson J."/>
            <person name="Lipzen A."/>
            <person name="Ohm R."/>
            <person name="Nagy I."/>
            <person name="Pangilinan J."/>
            <person name="Yan J."/>
            <person name="Xiong Y."/>
            <person name="Grigoriev I.V."/>
            <person name="Hibbett D.S."/>
            <person name="Nagy L.G."/>
        </authorList>
    </citation>
    <scope>NUCLEOTIDE SEQUENCE [LARGE SCALE GENOMIC DNA]</scope>
    <source>
        <strain evidence="3 4">SZMC22713</strain>
    </source>
</reference>
<keyword evidence="4" id="KW-1185">Reference proteome</keyword>
<feature type="compositionally biased region" description="Gly residues" evidence="1">
    <location>
        <begin position="127"/>
        <end position="139"/>
    </location>
</feature>
<organism evidence="3 4">
    <name type="scientific">Rickenella mellea</name>
    <dbReference type="NCBI Taxonomy" id="50990"/>
    <lineage>
        <taxon>Eukaryota</taxon>
        <taxon>Fungi</taxon>
        <taxon>Dikarya</taxon>
        <taxon>Basidiomycota</taxon>
        <taxon>Agaricomycotina</taxon>
        <taxon>Agaricomycetes</taxon>
        <taxon>Hymenochaetales</taxon>
        <taxon>Rickenellaceae</taxon>
        <taxon>Rickenella</taxon>
    </lineage>
</organism>
<sequence length="417" mass="46138">MPDWSGMPSLVDRDEVPVIPGVGERRIPIENQFPGYGTPYPYPTQSLASPWAGQHPGMPSPWNPHAPVHASPWGQPMGPPPQMGWPPESLPPQMRRLPASWAHPSPSARTAPDNWGGGDNFRDEWATGGGGGGGGGGENGVSSDWLGHGGGENGVSADWVGGGGSPLAFADGRRGEEEGWPELGGGWDSPRSWNSPAAGGGTPLHRSSSTGMAVPGGSRAHHKRPHDWRPDFRPERPGLTRLFSGRRKNTQRSLTRNVLSMFGVQQIHELVSNLHWDLRERPDPTHISPDRNPIISLQLQESAADPPTSYIKLFHPRLPWYTIVETAHPHIITISHLLWTLYLDLHRQISDEDYYCESVSQEDREEIYHAWHKRTEGSRENAKQGVKRVDYLGEKVIFVGLKKRDEGWEIKTISRKG</sequence>
<proteinExistence type="predicted"/>
<dbReference type="OrthoDB" id="3265169at2759"/>
<evidence type="ECO:0000256" key="1">
    <source>
        <dbReference type="SAM" id="MobiDB-lite"/>
    </source>
</evidence>
<dbReference type="STRING" id="50990.A0A4Y7QDH6"/>
<gene>
    <name evidence="3" type="ORF">BD410DRAFT_639904</name>
</gene>
<evidence type="ECO:0000259" key="2">
    <source>
        <dbReference type="Pfam" id="PF20415"/>
    </source>
</evidence>
<name>A0A4Y7QDH6_9AGAM</name>
<feature type="region of interest" description="Disordered" evidence="1">
    <location>
        <begin position="125"/>
        <end position="237"/>
    </location>
</feature>
<feature type="compositionally biased region" description="Basic and acidic residues" evidence="1">
    <location>
        <begin position="227"/>
        <end position="237"/>
    </location>
</feature>
<feature type="domain" description="DUF6699" evidence="2">
    <location>
        <begin position="274"/>
        <end position="405"/>
    </location>
</feature>
<dbReference type="Pfam" id="PF20415">
    <property type="entry name" value="DUF6699"/>
    <property type="match status" value="1"/>
</dbReference>
<accession>A0A4Y7QDH6</accession>
<dbReference type="EMBL" id="ML170164">
    <property type="protein sequence ID" value="TDL25445.1"/>
    <property type="molecule type" value="Genomic_DNA"/>
</dbReference>
<evidence type="ECO:0000313" key="4">
    <source>
        <dbReference type="Proteomes" id="UP000294933"/>
    </source>
</evidence>
<dbReference type="AlphaFoldDB" id="A0A4Y7QDH6"/>
<evidence type="ECO:0000313" key="3">
    <source>
        <dbReference type="EMBL" id="TDL25445.1"/>
    </source>
</evidence>
<protein>
    <recommendedName>
        <fullName evidence="2">DUF6699 domain-containing protein</fullName>
    </recommendedName>
</protein>
<dbReference type="InterPro" id="IPR046522">
    <property type="entry name" value="DUF6699"/>
</dbReference>